<dbReference type="NCBIfam" id="TIGR02914">
    <property type="entry name" value="EpsI_fam"/>
    <property type="match status" value="1"/>
</dbReference>
<evidence type="ECO:0000313" key="3">
    <source>
        <dbReference type="Proteomes" id="UP000551327"/>
    </source>
</evidence>
<protein>
    <submittedName>
        <fullName evidence="2">EpsI family protein</fullName>
    </submittedName>
</protein>
<proteinExistence type="predicted"/>
<dbReference type="RefSeq" id="WP_185678019.1">
    <property type="nucleotide sequence ID" value="NZ_JACLAX010000002.1"/>
</dbReference>
<feature type="domain" description="Methanolan biosynthesis EpsI" evidence="1">
    <location>
        <begin position="20"/>
        <end position="223"/>
    </location>
</feature>
<organism evidence="2 3">
    <name type="scientific">Novosphingobium piscinae</name>
    <dbReference type="NCBI Taxonomy" id="1507448"/>
    <lineage>
        <taxon>Bacteria</taxon>
        <taxon>Pseudomonadati</taxon>
        <taxon>Pseudomonadota</taxon>
        <taxon>Alphaproteobacteria</taxon>
        <taxon>Sphingomonadales</taxon>
        <taxon>Sphingomonadaceae</taxon>
        <taxon>Novosphingobium</taxon>
    </lineage>
</organism>
<reference evidence="2 3" key="1">
    <citation type="submission" date="2020-08" db="EMBL/GenBank/DDBJ databases">
        <title>The genome sequence of type strain Novosphingobium piscinae KCTC 42194.</title>
        <authorList>
            <person name="Liu Y."/>
        </authorList>
    </citation>
    <scope>NUCLEOTIDE SEQUENCE [LARGE SCALE GENOMIC DNA]</scope>
    <source>
        <strain evidence="2 3">KCTC 42194</strain>
    </source>
</reference>
<dbReference type="AlphaFoldDB" id="A0A7X1FXG2"/>
<dbReference type="InterPro" id="IPR054654">
    <property type="entry name" value="EpsI_type_V_pred"/>
</dbReference>
<name>A0A7X1FXG2_9SPHN</name>
<keyword evidence="3" id="KW-1185">Reference proteome</keyword>
<dbReference type="EMBL" id="JACLAX010000002">
    <property type="protein sequence ID" value="MBC2668137.1"/>
    <property type="molecule type" value="Genomic_DNA"/>
</dbReference>
<dbReference type="Pfam" id="PF11984">
    <property type="entry name" value="DUF3485"/>
    <property type="match status" value="1"/>
</dbReference>
<dbReference type="InterPro" id="IPR014263">
    <property type="entry name" value="Methanolan_biosynth_EpsI"/>
</dbReference>
<sequence>MTDERSDDAPRLAFGRREFLVGATLAGTSGLGYLAQPQVANRPVPDKTFQSWIPNQFADWQVQGRSGVVLPPPDALVDRLYDNLVTRVYANEQGVQVMMLIAYNFRQDGVLQLHRPEFCYPAGGFTLTATRPVDLSLGGLTEVPASAFTATNAVQTEQVLYFTRLGDSFPRRWIEQRLSVLKANLQGDIPDGVMMRVSVLDPDAGHAQALLQGFLGGFFKTIPGQLRRLLINSNG</sequence>
<dbReference type="NCBIfam" id="NF045608">
    <property type="entry name" value="EpsI_type_V"/>
    <property type="match status" value="1"/>
</dbReference>
<comment type="caution">
    <text evidence="2">The sequence shown here is derived from an EMBL/GenBank/DDBJ whole genome shotgun (WGS) entry which is preliminary data.</text>
</comment>
<evidence type="ECO:0000313" key="2">
    <source>
        <dbReference type="EMBL" id="MBC2668137.1"/>
    </source>
</evidence>
<dbReference type="Proteomes" id="UP000551327">
    <property type="component" value="Unassembled WGS sequence"/>
</dbReference>
<gene>
    <name evidence="2" type="primary">epsI</name>
    <name evidence="2" type="ORF">H7F53_03135</name>
</gene>
<evidence type="ECO:0000259" key="1">
    <source>
        <dbReference type="Pfam" id="PF11984"/>
    </source>
</evidence>
<accession>A0A7X1FXG2</accession>